<dbReference type="Pfam" id="PF13640">
    <property type="entry name" value="2OG-FeII_Oxy_3"/>
    <property type="match status" value="1"/>
</dbReference>
<dbReference type="Proteomes" id="UP001164935">
    <property type="component" value="Chromosome"/>
</dbReference>
<evidence type="ECO:0000256" key="5">
    <source>
        <dbReference type="ARBA" id="ARBA00023002"/>
    </source>
</evidence>
<dbReference type="InterPro" id="IPR044862">
    <property type="entry name" value="Pro_4_hyd_alph_FE2OG_OXY"/>
</dbReference>
<dbReference type="InterPro" id="IPR006620">
    <property type="entry name" value="Pro_4_hyd_alph"/>
</dbReference>
<evidence type="ECO:0000256" key="1">
    <source>
        <dbReference type="ARBA" id="ARBA00001961"/>
    </source>
</evidence>
<evidence type="ECO:0000259" key="7">
    <source>
        <dbReference type="PROSITE" id="PS51471"/>
    </source>
</evidence>
<dbReference type="InterPro" id="IPR051559">
    <property type="entry name" value="HIF_prolyl_hydroxylases"/>
</dbReference>
<dbReference type="GO" id="GO:0008198">
    <property type="term" value="F:ferrous iron binding"/>
    <property type="evidence" value="ECO:0007669"/>
    <property type="project" value="TreeGrafter"/>
</dbReference>
<dbReference type="SMART" id="SM00702">
    <property type="entry name" value="P4Hc"/>
    <property type="match status" value="1"/>
</dbReference>
<dbReference type="RefSeq" id="WP_264018616.1">
    <property type="nucleotide sequence ID" value="NZ_CP096973.1"/>
</dbReference>
<dbReference type="PANTHER" id="PTHR12907">
    <property type="entry name" value="EGL NINE HOMOLOG-RELATED"/>
    <property type="match status" value="1"/>
</dbReference>
<dbReference type="GO" id="GO:0031543">
    <property type="term" value="F:peptidyl-proline dioxygenase activity"/>
    <property type="evidence" value="ECO:0007669"/>
    <property type="project" value="TreeGrafter"/>
</dbReference>
<evidence type="ECO:0000256" key="4">
    <source>
        <dbReference type="ARBA" id="ARBA00022964"/>
    </source>
</evidence>
<dbReference type="AlphaFoldDB" id="A0AA46TRW4"/>
<accession>A0AA46TRW4</accession>
<keyword evidence="4" id="KW-0223">Dioxygenase</keyword>
<proteinExistence type="predicted"/>
<keyword evidence="3" id="KW-0847">Vitamin C</keyword>
<keyword evidence="6" id="KW-0408">Iron</keyword>
<dbReference type="GO" id="GO:0071456">
    <property type="term" value="P:cellular response to hypoxia"/>
    <property type="evidence" value="ECO:0007669"/>
    <property type="project" value="TreeGrafter"/>
</dbReference>
<dbReference type="PROSITE" id="PS51471">
    <property type="entry name" value="FE2OG_OXY"/>
    <property type="match status" value="1"/>
</dbReference>
<evidence type="ECO:0000256" key="6">
    <source>
        <dbReference type="ARBA" id="ARBA00023004"/>
    </source>
</evidence>
<dbReference type="EMBL" id="CP096973">
    <property type="protein sequence ID" value="UYO75118.1"/>
    <property type="molecule type" value="Genomic_DNA"/>
</dbReference>
<dbReference type="InterPro" id="IPR005123">
    <property type="entry name" value="Oxoglu/Fe-dep_dioxygenase_dom"/>
</dbReference>
<keyword evidence="9" id="KW-1185">Reference proteome</keyword>
<gene>
    <name evidence="8" type="ORF">M0220_02905</name>
</gene>
<name>A0AA46TRW4_9GAMM</name>
<feature type="domain" description="Fe2OG dioxygenase" evidence="7">
    <location>
        <begin position="116"/>
        <end position="219"/>
    </location>
</feature>
<dbReference type="GO" id="GO:0031418">
    <property type="term" value="F:L-ascorbic acid binding"/>
    <property type="evidence" value="ECO:0007669"/>
    <property type="project" value="UniProtKB-KW"/>
</dbReference>
<evidence type="ECO:0000256" key="2">
    <source>
        <dbReference type="ARBA" id="ARBA00022723"/>
    </source>
</evidence>
<reference evidence="8" key="1">
    <citation type="submission" date="2022-05" db="EMBL/GenBank/DDBJ databases">
        <title>Complete sequence of a novel PHA-producing Halomonas strain.</title>
        <authorList>
            <person name="Zheng Z."/>
        </authorList>
    </citation>
    <scope>NUCLEOTIDE SEQUENCE</scope>
    <source>
        <strain evidence="8">ZZQ-149</strain>
    </source>
</reference>
<dbReference type="PANTHER" id="PTHR12907:SF26">
    <property type="entry name" value="HIF PROLYL HYDROXYLASE, ISOFORM C"/>
    <property type="match status" value="1"/>
</dbReference>
<keyword evidence="5" id="KW-0560">Oxidoreductase</keyword>
<evidence type="ECO:0000256" key="3">
    <source>
        <dbReference type="ARBA" id="ARBA00022896"/>
    </source>
</evidence>
<dbReference type="Gene3D" id="2.60.120.620">
    <property type="entry name" value="q2cbj1_9rhob like domain"/>
    <property type="match status" value="1"/>
</dbReference>
<organism evidence="8 9">
    <name type="scientific">Halomonas qinghailakensis</name>
    <dbReference type="NCBI Taxonomy" id="2937790"/>
    <lineage>
        <taxon>Bacteria</taxon>
        <taxon>Pseudomonadati</taxon>
        <taxon>Pseudomonadota</taxon>
        <taxon>Gammaproteobacteria</taxon>
        <taxon>Oceanospirillales</taxon>
        <taxon>Halomonadaceae</taxon>
        <taxon>Halomonas</taxon>
    </lineage>
</organism>
<comment type="cofactor">
    <cofactor evidence="1">
        <name>L-ascorbate</name>
        <dbReference type="ChEBI" id="CHEBI:38290"/>
    </cofactor>
</comment>
<sequence>MIASAAPNSLPNSNSNSPPAINPIAHVALVDALVEHGWYVGKNVIDLDLCQALHRELHHMAEHDVLAEAGIGRGKEHLLRKDIRGDAIHWLDRESEAQRRYLDAMAELQQSLNQALFLGLFEYEAHFAHYPPGAFYQRHVDSFRGRANRVISTVGYLNPQWPLDGGGEMVIYHPDAPSQEVARVVPEAGTFACFLSETIPHEVVPTQHPRASIAGWFRRNASLGGVLDPAH</sequence>
<evidence type="ECO:0000313" key="8">
    <source>
        <dbReference type="EMBL" id="UYO75118.1"/>
    </source>
</evidence>
<keyword evidence="2" id="KW-0479">Metal-binding</keyword>
<dbReference type="KEGG" id="hqn:M0220_02905"/>
<protein>
    <submittedName>
        <fullName evidence="8">2OG-Fe(II) oxygenase</fullName>
    </submittedName>
</protein>
<evidence type="ECO:0000313" key="9">
    <source>
        <dbReference type="Proteomes" id="UP001164935"/>
    </source>
</evidence>